<dbReference type="InterPro" id="IPR051122">
    <property type="entry name" value="SDR_DHRS6-like"/>
</dbReference>
<comment type="similarity">
    <text evidence="1">Belongs to the short-chain dehydrogenases/reductases (SDR) family.</text>
</comment>
<proteinExistence type="inferred from homology"/>
<dbReference type="OrthoDB" id="9806974at2"/>
<evidence type="ECO:0000313" key="4">
    <source>
        <dbReference type="Proteomes" id="UP000281028"/>
    </source>
</evidence>
<gene>
    <name evidence="3" type="ORF">ECE50_004045</name>
</gene>
<evidence type="ECO:0000256" key="2">
    <source>
        <dbReference type="ARBA" id="ARBA00023002"/>
    </source>
</evidence>
<evidence type="ECO:0000313" key="3">
    <source>
        <dbReference type="EMBL" id="NSL85988.1"/>
    </source>
</evidence>
<accession>A0A433WB12</accession>
<name>A0A433WB12_9BACT</name>
<dbReference type="InterPro" id="IPR002347">
    <property type="entry name" value="SDR_fam"/>
</dbReference>
<comment type="caution">
    <text evidence="3">The sequence shown here is derived from an EMBL/GenBank/DDBJ whole genome shotgun (WGS) entry which is preliminary data.</text>
</comment>
<reference evidence="3" key="1">
    <citation type="submission" date="2020-05" db="EMBL/GenBank/DDBJ databases">
        <title>Chitinophaga laudate sp. nov., isolated from a tropical peat swamp.</title>
        <authorList>
            <person name="Goh C.B.S."/>
            <person name="Lee M.S."/>
            <person name="Parimannan S."/>
            <person name="Pasbakhsh P."/>
            <person name="Yule C.M."/>
            <person name="Rajandas H."/>
            <person name="Loke S."/>
            <person name="Croft L."/>
            <person name="Tan J.B.L."/>
        </authorList>
    </citation>
    <scope>NUCLEOTIDE SEQUENCE</scope>
    <source>
        <strain evidence="3">Mgbs1</strain>
    </source>
</reference>
<organism evidence="3 4">
    <name type="scientific">Chitinophaga solisilvae</name>
    <dbReference type="NCBI Taxonomy" id="1233460"/>
    <lineage>
        <taxon>Bacteria</taxon>
        <taxon>Pseudomonadati</taxon>
        <taxon>Bacteroidota</taxon>
        <taxon>Chitinophagia</taxon>
        <taxon>Chitinophagales</taxon>
        <taxon>Chitinophagaceae</taxon>
        <taxon>Chitinophaga</taxon>
    </lineage>
</organism>
<dbReference type="GO" id="GO:0016491">
    <property type="term" value="F:oxidoreductase activity"/>
    <property type="evidence" value="ECO:0007669"/>
    <property type="project" value="UniProtKB-KW"/>
</dbReference>
<sequence>MSASPGGESGFHFSYPAIESSYLYGKFWMTFLFLQQAVRYINQGGSVTLMSGGFAVRPHPDYALVTVAFAATEALARAMAVTLAPLRVNAIRQTYIDKDGVHTKTEKSLTGIMGTNQDVGHAVVFLMTNPYITEHVLDVDEGLGIL</sequence>
<dbReference type="EMBL" id="RIAR02000001">
    <property type="protein sequence ID" value="NSL85988.1"/>
    <property type="molecule type" value="Genomic_DNA"/>
</dbReference>
<keyword evidence="2" id="KW-0560">Oxidoreductase</keyword>
<dbReference type="Proteomes" id="UP000281028">
    <property type="component" value="Unassembled WGS sequence"/>
</dbReference>
<dbReference type="Pfam" id="PF13561">
    <property type="entry name" value="adh_short_C2"/>
    <property type="match status" value="1"/>
</dbReference>
<evidence type="ECO:0000256" key="1">
    <source>
        <dbReference type="ARBA" id="ARBA00006484"/>
    </source>
</evidence>
<dbReference type="SUPFAM" id="SSF51735">
    <property type="entry name" value="NAD(P)-binding Rossmann-fold domains"/>
    <property type="match status" value="1"/>
</dbReference>
<dbReference type="Gene3D" id="3.40.50.720">
    <property type="entry name" value="NAD(P)-binding Rossmann-like Domain"/>
    <property type="match status" value="1"/>
</dbReference>
<dbReference type="InterPro" id="IPR036291">
    <property type="entry name" value="NAD(P)-bd_dom_sf"/>
</dbReference>
<dbReference type="AlphaFoldDB" id="A0A433WB12"/>
<dbReference type="PANTHER" id="PTHR43477">
    <property type="entry name" value="DIHYDROANTICAPSIN 7-DEHYDROGENASE"/>
    <property type="match status" value="1"/>
</dbReference>
<keyword evidence="4" id="KW-1185">Reference proteome</keyword>
<dbReference type="PANTHER" id="PTHR43477:SF1">
    <property type="entry name" value="DIHYDROANTICAPSIN 7-DEHYDROGENASE"/>
    <property type="match status" value="1"/>
</dbReference>
<protein>
    <submittedName>
        <fullName evidence="3">SDR family oxidoreductase</fullName>
    </submittedName>
</protein>